<evidence type="ECO:0000259" key="3">
    <source>
        <dbReference type="Pfam" id="PF00501"/>
    </source>
</evidence>
<keyword evidence="2" id="KW-0436">Ligase</keyword>
<accession>A0A4R2QKV7</accession>
<keyword evidence="5" id="KW-1185">Reference proteome</keyword>
<dbReference type="InterPro" id="IPR042099">
    <property type="entry name" value="ANL_N_sf"/>
</dbReference>
<reference evidence="4 5" key="1">
    <citation type="submission" date="2019-03" db="EMBL/GenBank/DDBJ databases">
        <title>Genomic Encyclopedia of Type Strains, Phase IV (KMG-IV): sequencing the most valuable type-strain genomes for metagenomic binning, comparative biology and taxonomic classification.</title>
        <authorList>
            <person name="Goeker M."/>
        </authorList>
    </citation>
    <scope>NUCLEOTIDE SEQUENCE [LARGE SCALE GENOMIC DNA]</scope>
    <source>
        <strain evidence="4 5">DSM 45765</strain>
    </source>
</reference>
<evidence type="ECO:0000256" key="1">
    <source>
        <dbReference type="ARBA" id="ARBA00006432"/>
    </source>
</evidence>
<evidence type="ECO:0000313" key="5">
    <source>
        <dbReference type="Proteomes" id="UP000294911"/>
    </source>
</evidence>
<dbReference type="Gene3D" id="3.40.50.12780">
    <property type="entry name" value="N-terminal domain of ligase-like"/>
    <property type="match status" value="1"/>
</dbReference>
<dbReference type="InterPro" id="IPR000873">
    <property type="entry name" value="AMP-dep_synth/lig_dom"/>
</dbReference>
<dbReference type="InterPro" id="IPR020845">
    <property type="entry name" value="AMP-binding_CS"/>
</dbReference>
<dbReference type="PANTHER" id="PTHR43201:SF5">
    <property type="entry name" value="MEDIUM-CHAIN ACYL-COA LIGASE ACSF2, MITOCHONDRIAL"/>
    <property type="match status" value="1"/>
</dbReference>
<evidence type="ECO:0000313" key="4">
    <source>
        <dbReference type="EMBL" id="TCP49967.1"/>
    </source>
</evidence>
<gene>
    <name evidence="4" type="ORF">EV191_10853</name>
</gene>
<name>A0A4R2QKV7_9PSEU</name>
<dbReference type="SUPFAM" id="SSF56801">
    <property type="entry name" value="Acetyl-CoA synthetase-like"/>
    <property type="match status" value="1"/>
</dbReference>
<dbReference type="EMBL" id="SLXQ01000008">
    <property type="protein sequence ID" value="TCP49967.1"/>
    <property type="molecule type" value="Genomic_DNA"/>
</dbReference>
<dbReference type="Pfam" id="PF00501">
    <property type="entry name" value="AMP-binding"/>
    <property type="match status" value="1"/>
</dbReference>
<organism evidence="4 5">
    <name type="scientific">Tamaricihabitans halophyticus</name>
    <dbReference type="NCBI Taxonomy" id="1262583"/>
    <lineage>
        <taxon>Bacteria</taxon>
        <taxon>Bacillati</taxon>
        <taxon>Actinomycetota</taxon>
        <taxon>Actinomycetes</taxon>
        <taxon>Pseudonocardiales</taxon>
        <taxon>Pseudonocardiaceae</taxon>
        <taxon>Tamaricihabitans</taxon>
    </lineage>
</organism>
<dbReference type="AlphaFoldDB" id="A0A4R2QKV7"/>
<proteinExistence type="inferred from homology"/>
<comment type="caution">
    <text evidence="4">The sequence shown here is derived from an EMBL/GenBank/DDBJ whole genome shotgun (WGS) entry which is preliminary data.</text>
</comment>
<dbReference type="GO" id="GO:0031956">
    <property type="term" value="F:medium-chain fatty acid-CoA ligase activity"/>
    <property type="evidence" value="ECO:0007669"/>
    <property type="project" value="TreeGrafter"/>
</dbReference>
<evidence type="ECO:0000256" key="2">
    <source>
        <dbReference type="ARBA" id="ARBA00022598"/>
    </source>
</evidence>
<protein>
    <submittedName>
        <fullName evidence="4">AMP-binding enzyme</fullName>
    </submittedName>
</protein>
<sequence length="311" mass="33996">MTRTGSDSSPTDISLGEMLPLSARRAPERPCFLFPDGSWHSFARTNSRVNKLASALRRLGVVRGDRIAVFGLDSHGHTEIVLAALKLGAVYVPLNYRLTRSEVDVLLKRSRPVALFHDQRYAELLAGVTEQHPGIRHSVTIDATHGEQAAEFERLLATGDDVEPPVVSTDRDPFALAFTSGTTGLPKGVVQSQRMIKNIVYASIIEYRMHRDDVRYCAAPTFHVSGVCGLLCGVSFGFTSLILPQFDAATAQRFMASDELTAVFLVPTMISSMLQLPGVADADYARLRLITYGASAMSPALLRRADGHLRL</sequence>
<dbReference type="PANTHER" id="PTHR43201">
    <property type="entry name" value="ACYL-COA SYNTHETASE"/>
    <property type="match status" value="1"/>
</dbReference>
<dbReference type="GO" id="GO:0006631">
    <property type="term" value="P:fatty acid metabolic process"/>
    <property type="evidence" value="ECO:0007669"/>
    <property type="project" value="TreeGrafter"/>
</dbReference>
<dbReference type="Proteomes" id="UP000294911">
    <property type="component" value="Unassembled WGS sequence"/>
</dbReference>
<comment type="similarity">
    <text evidence="1">Belongs to the ATP-dependent AMP-binding enzyme family.</text>
</comment>
<dbReference type="RefSeq" id="WP_132878286.1">
    <property type="nucleotide sequence ID" value="NZ_SLXQ01000008.1"/>
</dbReference>
<dbReference type="OrthoDB" id="9047442at2"/>
<feature type="domain" description="AMP-dependent synthetase/ligase" evidence="3">
    <location>
        <begin position="22"/>
        <end position="306"/>
    </location>
</feature>
<dbReference type="PROSITE" id="PS00455">
    <property type="entry name" value="AMP_BINDING"/>
    <property type="match status" value="1"/>
</dbReference>